<feature type="region of interest" description="Disordered" evidence="3">
    <location>
        <begin position="39"/>
        <end position="89"/>
    </location>
</feature>
<keyword evidence="6" id="KW-1185">Reference proteome</keyword>
<dbReference type="Pfam" id="PF01926">
    <property type="entry name" value="MMR_HSR1"/>
    <property type="match status" value="1"/>
</dbReference>
<reference evidence="6" key="1">
    <citation type="submission" date="2024-06" db="UniProtKB">
        <authorList>
            <consortium name="RefSeq"/>
        </authorList>
    </citation>
    <scope>NUCLEOTIDE SEQUENCE [LARGE SCALE GENOMIC DNA]</scope>
</reference>
<dbReference type="Gene3D" id="3.40.50.300">
    <property type="entry name" value="P-loop containing nucleotide triphosphate hydrolases"/>
    <property type="match status" value="1"/>
</dbReference>
<proteinExistence type="predicted"/>
<dbReference type="GeneID" id="111120111"/>
<dbReference type="SUPFAM" id="SSF52540">
    <property type="entry name" value="P-loop containing nucleoside triphosphate hydrolases"/>
    <property type="match status" value="1"/>
</dbReference>
<dbReference type="InterPro" id="IPR045086">
    <property type="entry name" value="OBG_GTPase"/>
</dbReference>
<dbReference type="PRINTS" id="PR00326">
    <property type="entry name" value="GTP1OBG"/>
</dbReference>
<dbReference type="InterPro" id="IPR006073">
    <property type="entry name" value="GTP-bd"/>
</dbReference>
<dbReference type="GO" id="GO:0005525">
    <property type="term" value="F:GTP binding"/>
    <property type="evidence" value="ECO:0007669"/>
    <property type="project" value="UniProtKB-KW"/>
</dbReference>
<dbReference type="Proteomes" id="UP000694844">
    <property type="component" value="Chromosome 1"/>
</dbReference>
<dbReference type="InterPro" id="IPR006169">
    <property type="entry name" value="GTP1_OBG_dom"/>
</dbReference>
<accession>A0A8B8CMT7</accession>
<gene>
    <name evidence="7" type="primary">LOC111120111</name>
</gene>
<dbReference type="RefSeq" id="XP_022316504.1">
    <property type="nucleotide sequence ID" value="XM_022460796.1"/>
</dbReference>
<evidence type="ECO:0000259" key="5">
    <source>
        <dbReference type="PROSITE" id="PS51883"/>
    </source>
</evidence>
<protein>
    <submittedName>
        <fullName evidence="7">GTP-binding protein 10 homolog</fullName>
    </submittedName>
</protein>
<evidence type="ECO:0000256" key="3">
    <source>
        <dbReference type="SAM" id="MobiDB-lite"/>
    </source>
</evidence>
<dbReference type="InterPro" id="IPR036726">
    <property type="entry name" value="GTP1_OBG_dom_sf"/>
</dbReference>
<dbReference type="GO" id="GO:0042254">
    <property type="term" value="P:ribosome biogenesis"/>
    <property type="evidence" value="ECO:0007669"/>
    <property type="project" value="UniProtKB-UniRule"/>
</dbReference>
<keyword evidence="2" id="KW-0342">GTP-binding</keyword>
<feature type="domain" description="OBG-type G" evidence="4">
    <location>
        <begin position="228"/>
        <end position="424"/>
    </location>
</feature>
<dbReference type="GO" id="GO:0003924">
    <property type="term" value="F:GTPase activity"/>
    <property type="evidence" value="ECO:0007669"/>
    <property type="project" value="InterPro"/>
</dbReference>
<dbReference type="SUPFAM" id="SSF82051">
    <property type="entry name" value="Obg GTP-binding protein N-terminal domain"/>
    <property type="match status" value="1"/>
</dbReference>
<dbReference type="PROSITE" id="PS51710">
    <property type="entry name" value="G_OBG"/>
    <property type="match status" value="1"/>
</dbReference>
<dbReference type="AlphaFoldDB" id="A0A8B8CMT7"/>
<keyword evidence="1" id="KW-0547">Nucleotide-binding</keyword>
<feature type="domain" description="Obg" evidence="5">
    <location>
        <begin position="93"/>
        <end position="227"/>
    </location>
</feature>
<dbReference type="KEGG" id="cvn:111120111"/>
<dbReference type="Pfam" id="PF01018">
    <property type="entry name" value="GTP1_OBG"/>
    <property type="match status" value="1"/>
</dbReference>
<sequence>MAAPNTLAIALAQVNRLFSRQLINLKEFQICNVSSYGNKNNKFNKKKSSKPFVKGHASRKPKGSRPPAKSIQDHAALEEEDIDDEKKKGNQKNYLMDRLHVLMRGGTGGHGLARYGGIGGDGGNVIVRASKTATLANIKESFPHQRFKAADGKPCKKLALLGEKGEDTVVEVPMGITIEHQNKTIGDLDEEGMEFIVAKGGAGGNPDNGFMGMKGEAKTVDLNLKLIADIGLVGFPNAGKSTFGSSVTTSGGWKIADYPFTTIKPRIAWMDYKDGRRIAVADLPGLIEGAWENAGMGHRFLKHIERTKLLLFLVDINGFQLNTRFPLRDPIESILILNKEVELYKRHLLDKPAVLALNKIDCDPDGSIVKDIIERVNTLPETVSNFPSDIQPGKLLQFEDILTISTKEGTNILKAKLRLREILDAHFVEKIEYPIEKWKHALTEHRKIDKTM</sequence>
<dbReference type="InterPro" id="IPR027417">
    <property type="entry name" value="P-loop_NTPase"/>
</dbReference>
<dbReference type="InterPro" id="IPR031167">
    <property type="entry name" value="G_OBG"/>
</dbReference>
<name>A0A8B8CMT7_CRAVI</name>
<dbReference type="GO" id="GO:0005739">
    <property type="term" value="C:mitochondrion"/>
    <property type="evidence" value="ECO:0007669"/>
    <property type="project" value="TreeGrafter"/>
</dbReference>
<dbReference type="Gene3D" id="2.70.210.12">
    <property type="entry name" value="GTP1/OBG domain"/>
    <property type="match status" value="1"/>
</dbReference>
<organism evidence="6 7">
    <name type="scientific">Crassostrea virginica</name>
    <name type="common">Eastern oyster</name>
    <dbReference type="NCBI Taxonomy" id="6565"/>
    <lineage>
        <taxon>Eukaryota</taxon>
        <taxon>Metazoa</taxon>
        <taxon>Spiralia</taxon>
        <taxon>Lophotrochozoa</taxon>
        <taxon>Mollusca</taxon>
        <taxon>Bivalvia</taxon>
        <taxon>Autobranchia</taxon>
        <taxon>Pteriomorphia</taxon>
        <taxon>Ostreida</taxon>
        <taxon>Ostreoidea</taxon>
        <taxon>Ostreidae</taxon>
        <taxon>Crassostrea</taxon>
    </lineage>
</organism>
<evidence type="ECO:0000256" key="2">
    <source>
        <dbReference type="ARBA" id="ARBA00023134"/>
    </source>
</evidence>
<reference evidence="7" key="2">
    <citation type="submission" date="2025-08" db="UniProtKB">
        <authorList>
            <consortium name="RefSeq"/>
        </authorList>
    </citation>
    <scope>IDENTIFICATION</scope>
    <source>
        <tissue evidence="7">Whole sample</tissue>
    </source>
</reference>
<evidence type="ECO:0000313" key="6">
    <source>
        <dbReference type="Proteomes" id="UP000694844"/>
    </source>
</evidence>
<dbReference type="PROSITE" id="PS51883">
    <property type="entry name" value="OBG"/>
    <property type="match status" value="1"/>
</dbReference>
<evidence type="ECO:0000256" key="1">
    <source>
        <dbReference type="ARBA" id="ARBA00022741"/>
    </source>
</evidence>
<dbReference type="PANTHER" id="PTHR11702:SF43">
    <property type="entry name" value="GTP-BINDING PROTEIN 10"/>
    <property type="match status" value="1"/>
</dbReference>
<evidence type="ECO:0000259" key="4">
    <source>
        <dbReference type="PROSITE" id="PS51710"/>
    </source>
</evidence>
<dbReference type="CDD" id="cd01898">
    <property type="entry name" value="Obg"/>
    <property type="match status" value="1"/>
</dbReference>
<evidence type="ECO:0000313" key="7">
    <source>
        <dbReference type="RefSeq" id="XP_022316504.1"/>
    </source>
</evidence>
<dbReference type="OrthoDB" id="347018at2759"/>
<dbReference type="PANTHER" id="PTHR11702">
    <property type="entry name" value="DEVELOPMENTALLY REGULATED GTP-BINDING PROTEIN-RELATED"/>
    <property type="match status" value="1"/>
</dbReference>